<reference evidence="8 9" key="1">
    <citation type="journal article" date="2015" name="Genome Announc.">
        <title>Expanding the biotechnology potential of lactobacilli through comparative genomics of 213 strains and associated genera.</title>
        <authorList>
            <person name="Sun Z."/>
            <person name="Harris H.M."/>
            <person name="McCann A."/>
            <person name="Guo C."/>
            <person name="Argimon S."/>
            <person name="Zhang W."/>
            <person name="Yang X."/>
            <person name="Jeffery I.B."/>
            <person name="Cooney J.C."/>
            <person name="Kagawa T.F."/>
            <person name="Liu W."/>
            <person name="Song Y."/>
            <person name="Salvetti E."/>
            <person name="Wrobel A."/>
            <person name="Rasinkangas P."/>
            <person name="Parkhill J."/>
            <person name="Rea M.C."/>
            <person name="O'Sullivan O."/>
            <person name="Ritari J."/>
            <person name="Douillard F.P."/>
            <person name="Paul Ross R."/>
            <person name="Yang R."/>
            <person name="Briner A.E."/>
            <person name="Felis G.E."/>
            <person name="de Vos W.M."/>
            <person name="Barrangou R."/>
            <person name="Klaenhammer T.R."/>
            <person name="Caufield P.W."/>
            <person name="Cui Y."/>
            <person name="Zhang H."/>
            <person name="O'Toole P.W."/>
        </authorList>
    </citation>
    <scope>NUCLEOTIDE SEQUENCE [LARGE SCALE GENOMIC DNA]</scope>
    <source>
        <strain evidence="8 9">DSM 16982</strain>
    </source>
</reference>
<dbReference type="InterPro" id="IPR024923">
    <property type="entry name" value="PG_synth_SpoVB"/>
</dbReference>
<dbReference type="EMBL" id="AZFV01000009">
    <property type="protein sequence ID" value="KRM17429.1"/>
    <property type="molecule type" value="Genomic_DNA"/>
</dbReference>
<dbReference type="AlphaFoldDB" id="A0A0R1WJ31"/>
<evidence type="ECO:0000256" key="7">
    <source>
        <dbReference type="SAM" id="Phobius"/>
    </source>
</evidence>
<sequence length="561" mass="62470">MHVLGVNKSHDDEEEVMPVMDPESSSQDTMLKGSAWMTAGSIFSRILGAIYIIPWMAWMGSYYPQANALYAKGYNIYSLFLIISTAGIPGAISKQISHYNALDQYATGNKLFKHGLKIMTFMGVIFGAVMYFGAPVLATIFTDGDPRSIPVIKSLAVAVLIIPILSILRGYLQGYSDMAPSAISQFIEQIARVIYMLIATYIIMIMNKGSYINAVVQSTFAAFIGAAVAIGILVLALLRRLPKLRRLSRGGKPVADVNENNFTREIFEQAVPFIILDAGITFFNLFDQSTFNQFMRMFVSATGAQLDNYYSLFGFQANKLIMIIVSLSTAMAVTAVPILSGLYSKGNKEKIEGQISNTLELFFFIMIPASLGMYAVAQPLWTTFYRYDALGVLMLQFSSIISILLGLFTVLSAVLQALYRNRLAIKYFVYGFIVKVVMQLPMIWLFHEFGPLVATSIGMAVVCWLMIRELHAVYPFNTGRISRRISGIILFSLIMFVSVMFVNWVVFHFVGNSDRIISVVVLVVEAGLGGVVYGYLVLKTMLADKILGSRVERIRRIFNIR</sequence>
<feature type="region of interest" description="Disordered" evidence="6">
    <location>
        <begin position="1"/>
        <end position="27"/>
    </location>
</feature>
<feature type="transmembrane region" description="Helical" evidence="7">
    <location>
        <begin position="361"/>
        <end position="381"/>
    </location>
</feature>
<evidence type="ECO:0000256" key="4">
    <source>
        <dbReference type="ARBA" id="ARBA00022989"/>
    </source>
</evidence>
<feature type="transmembrane region" description="Helical" evidence="7">
    <location>
        <begin position="320"/>
        <end position="340"/>
    </location>
</feature>
<organism evidence="8 9">
    <name type="scientific">Companilactobacillus nantensis DSM 16982</name>
    <dbReference type="NCBI Taxonomy" id="1423774"/>
    <lineage>
        <taxon>Bacteria</taxon>
        <taxon>Bacillati</taxon>
        <taxon>Bacillota</taxon>
        <taxon>Bacilli</taxon>
        <taxon>Lactobacillales</taxon>
        <taxon>Lactobacillaceae</taxon>
        <taxon>Companilactobacillus</taxon>
    </lineage>
</organism>
<feature type="transmembrane region" description="Helical" evidence="7">
    <location>
        <begin position="118"/>
        <end position="142"/>
    </location>
</feature>
<dbReference type="GO" id="GO:0005886">
    <property type="term" value="C:plasma membrane"/>
    <property type="evidence" value="ECO:0007669"/>
    <property type="project" value="UniProtKB-SubCell"/>
</dbReference>
<evidence type="ECO:0000256" key="5">
    <source>
        <dbReference type="ARBA" id="ARBA00023136"/>
    </source>
</evidence>
<comment type="caution">
    <text evidence="8">The sequence shown here is derived from an EMBL/GenBank/DDBJ whole genome shotgun (WGS) entry which is preliminary data.</text>
</comment>
<dbReference type="PANTHER" id="PTHR30250">
    <property type="entry name" value="PST FAMILY PREDICTED COLANIC ACID TRANSPORTER"/>
    <property type="match status" value="1"/>
</dbReference>
<keyword evidence="2" id="KW-1003">Cell membrane</keyword>
<dbReference type="PATRIC" id="fig|1423774.3.peg.2723"/>
<evidence type="ECO:0000256" key="3">
    <source>
        <dbReference type="ARBA" id="ARBA00022692"/>
    </source>
</evidence>
<dbReference type="Pfam" id="PF01943">
    <property type="entry name" value="Polysacc_synt"/>
    <property type="match status" value="1"/>
</dbReference>
<evidence type="ECO:0000313" key="9">
    <source>
        <dbReference type="Proteomes" id="UP000051302"/>
    </source>
</evidence>
<evidence type="ECO:0000313" key="8">
    <source>
        <dbReference type="EMBL" id="KRM17429.1"/>
    </source>
</evidence>
<feature type="transmembrane region" description="Helical" evidence="7">
    <location>
        <begin position="220"/>
        <end position="238"/>
    </location>
</feature>
<feature type="transmembrane region" description="Helical" evidence="7">
    <location>
        <begin position="270"/>
        <end position="286"/>
    </location>
</feature>
<keyword evidence="3 7" id="KW-0812">Transmembrane</keyword>
<keyword evidence="9" id="KW-1185">Reference proteome</keyword>
<protein>
    <submittedName>
        <fullName evidence="8">Export protein</fullName>
    </submittedName>
</protein>
<keyword evidence="5 7" id="KW-0472">Membrane</keyword>
<proteinExistence type="predicted"/>
<feature type="transmembrane region" description="Helical" evidence="7">
    <location>
        <begin position="393"/>
        <end position="415"/>
    </location>
</feature>
<feature type="transmembrane region" description="Helical" evidence="7">
    <location>
        <begin position="427"/>
        <end position="446"/>
    </location>
</feature>
<evidence type="ECO:0000256" key="2">
    <source>
        <dbReference type="ARBA" id="ARBA00022475"/>
    </source>
</evidence>
<feature type="transmembrane region" description="Helical" evidence="7">
    <location>
        <begin position="452"/>
        <end position="467"/>
    </location>
</feature>
<dbReference type="STRING" id="1423774.FD31_GL002617"/>
<dbReference type="PIRSF" id="PIRSF038958">
    <property type="entry name" value="PG_synth_SpoVB"/>
    <property type="match status" value="1"/>
</dbReference>
<feature type="transmembrane region" description="Helical" evidence="7">
    <location>
        <begin position="488"/>
        <end position="510"/>
    </location>
</feature>
<feature type="transmembrane region" description="Helical" evidence="7">
    <location>
        <begin position="193"/>
        <end position="214"/>
    </location>
</feature>
<feature type="transmembrane region" description="Helical" evidence="7">
    <location>
        <begin position="74"/>
        <end position="92"/>
    </location>
</feature>
<accession>A0A0R1WJ31</accession>
<comment type="subcellular location">
    <subcellularLocation>
        <location evidence="1">Cell membrane</location>
        <topology evidence="1">Multi-pass membrane protein</topology>
    </subcellularLocation>
</comment>
<dbReference type="InterPro" id="IPR002797">
    <property type="entry name" value="Polysacc_synth"/>
</dbReference>
<keyword evidence="4 7" id="KW-1133">Transmembrane helix</keyword>
<name>A0A0R1WJ31_9LACO</name>
<feature type="transmembrane region" description="Helical" evidence="7">
    <location>
        <begin position="516"/>
        <end position="538"/>
    </location>
</feature>
<evidence type="ECO:0000256" key="1">
    <source>
        <dbReference type="ARBA" id="ARBA00004651"/>
    </source>
</evidence>
<evidence type="ECO:0000256" key="6">
    <source>
        <dbReference type="SAM" id="MobiDB-lite"/>
    </source>
</evidence>
<feature type="transmembrane region" description="Helical" evidence="7">
    <location>
        <begin position="35"/>
        <end position="54"/>
    </location>
</feature>
<dbReference type="CDD" id="cd13124">
    <property type="entry name" value="MATE_SpoVB_like"/>
    <property type="match status" value="1"/>
</dbReference>
<dbReference type="InterPro" id="IPR050833">
    <property type="entry name" value="Poly_Biosynth_Transport"/>
</dbReference>
<dbReference type="PANTHER" id="PTHR30250:SF21">
    <property type="entry name" value="LIPID II FLIPPASE MURJ"/>
    <property type="match status" value="1"/>
</dbReference>
<dbReference type="Proteomes" id="UP000051302">
    <property type="component" value="Unassembled WGS sequence"/>
</dbReference>
<gene>
    <name evidence="8" type="ORF">FD31_GL002617</name>
</gene>
<feature type="transmembrane region" description="Helical" evidence="7">
    <location>
        <begin position="154"/>
        <end position="172"/>
    </location>
</feature>